<evidence type="ECO:0000256" key="1">
    <source>
        <dbReference type="SAM" id="MobiDB-lite"/>
    </source>
</evidence>
<keyword evidence="4" id="KW-1185">Reference proteome</keyword>
<accession>A0A8K0TEJ3</accession>
<evidence type="ECO:0000256" key="2">
    <source>
        <dbReference type="SAM" id="SignalP"/>
    </source>
</evidence>
<gene>
    <name evidence="3" type="ORF">B0T11DRAFT_84534</name>
</gene>
<reference evidence="3" key="1">
    <citation type="journal article" date="2021" name="Nat. Commun.">
        <title>Genetic determinants of endophytism in the Arabidopsis root mycobiome.</title>
        <authorList>
            <person name="Mesny F."/>
            <person name="Miyauchi S."/>
            <person name="Thiergart T."/>
            <person name="Pickel B."/>
            <person name="Atanasova L."/>
            <person name="Karlsson M."/>
            <person name="Huettel B."/>
            <person name="Barry K.W."/>
            <person name="Haridas S."/>
            <person name="Chen C."/>
            <person name="Bauer D."/>
            <person name="Andreopoulos W."/>
            <person name="Pangilinan J."/>
            <person name="LaButti K."/>
            <person name="Riley R."/>
            <person name="Lipzen A."/>
            <person name="Clum A."/>
            <person name="Drula E."/>
            <person name="Henrissat B."/>
            <person name="Kohler A."/>
            <person name="Grigoriev I.V."/>
            <person name="Martin F.M."/>
            <person name="Hacquard S."/>
        </authorList>
    </citation>
    <scope>NUCLEOTIDE SEQUENCE</scope>
    <source>
        <strain evidence="3">MPI-CAGE-AT-0016</strain>
    </source>
</reference>
<sequence length="335" mass="37205">MFLPMVHATAIWGFVSALLWCMPPRPIAPNRKQDTRRASITRPGLECLVLPPIQGTDAWGVRSCPTPHRDGRTLFGPNAPAAPELLRHVLQVPTLKLKKTRDRHAQSCSGGGSGTRAEPRAKRAQAIHSENSMLPSCGVSDDRAGRKKLRVTSRWQDDQESCPPGYRLRGPPPQSFQFYWSSPLALRLALTARGGQTPVTLLASRIFRLGCSCFNGMKRLTSVGQLPGLPCPHLIPSHQSASAVCFRTRFGRSHNSEEETGRCEICSAFSCLSSRHFLSPSSSQKPHLRFLPSNHTHQPHHFSTSTPTPLLPVFGLEFRLPRRRRVVLRSVVTHF</sequence>
<keyword evidence="2" id="KW-0732">Signal</keyword>
<evidence type="ECO:0000313" key="4">
    <source>
        <dbReference type="Proteomes" id="UP000813385"/>
    </source>
</evidence>
<name>A0A8K0TEJ3_9PEZI</name>
<comment type="caution">
    <text evidence="3">The sequence shown here is derived from an EMBL/GenBank/DDBJ whole genome shotgun (WGS) entry which is preliminary data.</text>
</comment>
<dbReference type="Proteomes" id="UP000813385">
    <property type="component" value="Unassembled WGS sequence"/>
</dbReference>
<feature type="signal peptide" evidence="2">
    <location>
        <begin position="1"/>
        <end position="17"/>
    </location>
</feature>
<dbReference type="AlphaFoldDB" id="A0A8K0TEJ3"/>
<feature type="region of interest" description="Disordered" evidence="1">
    <location>
        <begin position="100"/>
        <end position="119"/>
    </location>
</feature>
<evidence type="ECO:0000313" key="3">
    <source>
        <dbReference type="EMBL" id="KAH7362463.1"/>
    </source>
</evidence>
<organism evidence="3 4">
    <name type="scientific">Plectosphaerella cucumerina</name>
    <dbReference type="NCBI Taxonomy" id="40658"/>
    <lineage>
        <taxon>Eukaryota</taxon>
        <taxon>Fungi</taxon>
        <taxon>Dikarya</taxon>
        <taxon>Ascomycota</taxon>
        <taxon>Pezizomycotina</taxon>
        <taxon>Sordariomycetes</taxon>
        <taxon>Hypocreomycetidae</taxon>
        <taxon>Glomerellales</taxon>
        <taxon>Plectosphaerellaceae</taxon>
        <taxon>Plectosphaerella</taxon>
    </lineage>
</organism>
<protein>
    <recommendedName>
        <fullName evidence="5">Secreted protein</fullName>
    </recommendedName>
</protein>
<proteinExistence type="predicted"/>
<evidence type="ECO:0008006" key="5">
    <source>
        <dbReference type="Google" id="ProtNLM"/>
    </source>
</evidence>
<feature type="chain" id="PRO_5035422793" description="Secreted protein" evidence="2">
    <location>
        <begin position="18"/>
        <end position="335"/>
    </location>
</feature>
<dbReference type="EMBL" id="JAGPXD010000003">
    <property type="protein sequence ID" value="KAH7362463.1"/>
    <property type="molecule type" value="Genomic_DNA"/>
</dbReference>